<dbReference type="EMBL" id="QUSY01000333">
    <property type="protein sequence ID" value="RHY30288.1"/>
    <property type="molecule type" value="Genomic_DNA"/>
</dbReference>
<dbReference type="InterPro" id="IPR033121">
    <property type="entry name" value="PEPTIDASE_A1"/>
</dbReference>
<evidence type="ECO:0000313" key="3">
    <source>
        <dbReference type="EMBL" id="RHY30288.1"/>
    </source>
</evidence>
<organism evidence="3 4">
    <name type="scientific">Aphanomyces invadans</name>
    <dbReference type="NCBI Taxonomy" id="157072"/>
    <lineage>
        <taxon>Eukaryota</taxon>
        <taxon>Sar</taxon>
        <taxon>Stramenopiles</taxon>
        <taxon>Oomycota</taxon>
        <taxon>Saprolegniomycetes</taxon>
        <taxon>Saprolegniales</taxon>
        <taxon>Verrucalvaceae</taxon>
        <taxon>Aphanomyces</taxon>
    </lineage>
</organism>
<dbReference type="Gene3D" id="2.40.70.10">
    <property type="entry name" value="Acid Proteases"/>
    <property type="match status" value="1"/>
</dbReference>
<dbReference type="AlphaFoldDB" id="A0A418AXM8"/>
<keyword evidence="1" id="KW-0812">Transmembrane</keyword>
<dbReference type="SUPFAM" id="SSF50630">
    <property type="entry name" value="Acid proteases"/>
    <property type="match status" value="1"/>
</dbReference>
<proteinExistence type="predicted"/>
<keyword evidence="1" id="KW-0472">Membrane</keyword>
<feature type="domain" description="Peptidase A1" evidence="2">
    <location>
        <begin position="1"/>
        <end position="46"/>
    </location>
</feature>
<comment type="caution">
    <text evidence="3">The sequence shown here is derived from an EMBL/GenBank/DDBJ whole genome shotgun (WGS) entry which is preliminary data.</text>
</comment>
<reference evidence="3 4" key="1">
    <citation type="submission" date="2018-08" db="EMBL/GenBank/DDBJ databases">
        <title>Aphanomyces genome sequencing and annotation.</title>
        <authorList>
            <person name="Minardi D."/>
            <person name="Oidtmann B."/>
            <person name="Van Der Giezen M."/>
            <person name="Studholme D.J."/>
        </authorList>
    </citation>
    <scope>NUCLEOTIDE SEQUENCE [LARGE SCALE GENOMIC DNA]</scope>
    <source>
        <strain evidence="3 4">NJM0002</strain>
    </source>
</reference>
<sequence length="184" mass="21050">MYAFQSAGTVVVGLIMSPLDMWILGSLFLEQYYIVFDVENREMRMTELVENVPAMPELEPVPISIHDQPSYFDRYFGTTRLTLRHCDMAFLIDAIAWHCADEIVAEHVMVVIVLVASLALLYMIVCQSGPRKHPWDRTATSDGAPISALPIVLREYYVALKLSIDMLLVTLLDQHHQWKRQPIT</sequence>
<dbReference type="PROSITE" id="PS51767">
    <property type="entry name" value="PEPTIDASE_A1"/>
    <property type="match status" value="1"/>
</dbReference>
<protein>
    <recommendedName>
        <fullName evidence="2">Peptidase A1 domain-containing protein</fullName>
    </recommendedName>
</protein>
<dbReference type="Proteomes" id="UP000285060">
    <property type="component" value="Unassembled WGS sequence"/>
</dbReference>
<evidence type="ECO:0000259" key="2">
    <source>
        <dbReference type="PROSITE" id="PS51767"/>
    </source>
</evidence>
<keyword evidence="4" id="KW-1185">Reference proteome</keyword>
<dbReference type="Pfam" id="PF00026">
    <property type="entry name" value="Asp"/>
    <property type="match status" value="1"/>
</dbReference>
<gene>
    <name evidence="3" type="ORF">DYB32_004441</name>
</gene>
<evidence type="ECO:0000256" key="1">
    <source>
        <dbReference type="SAM" id="Phobius"/>
    </source>
</evidence>
<dbReference type="InterPro" id="IPR021109">
    <property type="entry name" value="Peptidase_aspartic_dom_sf"/>
</dbReference>
<feature type="transmembrane region" description="Helical" evidence="1">
    <location>
        <begin position="107"/>
        <end position="125"/>
    </location>
</feature>
<name>A0A418AXM8_9STRA</name>
<dbReference type="VEuPathDB" id="FungiDB:H310_05256"/>
<accession>A0A418AXM8</accession>
<keyword evidence="1" id="KW-1133">Transmembrane helix</keyword>
<feature type="transmembrane region" description="Helical" evidence="1">
    <location>
        <begin position="7"/>
        <end position="29"/>
    </location>
</feature>
<evidence type="ECO:0000313" key="4">
    <source>
        <dbReference type="Proteomes" id="UP000285060"/>
    </source>
</evidence>